<comment type="caution">
    <text evidence="2">The sequence shown here is derived from an EMBL/GenBank/DDBJ whole genome shotgun (WGS) entry which is preliminary data.</text>
</comment>
<feature type="region of interest" description="Disordered" evidence="1">
    <location>
        <begin position="31"/>
        <end position="59"/>
    </location>
</feature>
<dbReference type="AlphaFoldDB" id="A0A4C1TG21"/>
<keyword evidence="3" id="KW-1185">Reference proteome</keyword>
<reference evidence="2 3" key="1">
    <citation type="journal article" date="2019" name="Commun. Biol.">
        <title>The bagworm genome reveals a unique fibroin gene that provides high tensile strength.</title>
        <authorList>
            <person name="Kono N."/>
            <person name="Nakamura H."/>
            <person name="Ohtoshi R."/>
            <person name="Tomita M."/>
            <person name="Numata K."/>
            <person name="Arakawa K."/>
        </authorList>
    </citation>
    <scope>NUCLEOTIDE SEQUENCE [LARGE SCALE GENOMIC DNA]</scope>
</reference>
<name>A0A4C1TG21_EUMVA</name>
<evidence type="ECO:0000313" key="2">
    <source>
        <dbReference type="EMBL" id="GBP12520.1"/>
    </source>
</evidence>
<protein>
    <submittedName>
        <fullName evidence="2">Uncharacterized protein</fullName>
    </submittedName>
</protein>
<sequence>MTRSVRADRVRAAPGRAARSVRDLAPVKFTAARAPSAGPRPRCANDVKPAPSDDALAAPPAPLNKLLLQMQS</sequence>
<proteinExistence type="predicted"/>
<gene>
    <name evidence="2" type="ORF">EVAR_10195_1</name>
</gene>
<dbReference type="Proteomes" id="UP000299102">
    <property type="component" value="Unassembled WGS sequence"/>
</dbReference>
<evidence type="ECO:0000313" key="3">
    <source>
        <dbReference type="Proteomes" id="UP000299102"/>
    </source>
</evidence>
<accession>A0A4C1TG21</accession>
<evidence type="ECO:0000256" key="1">
    <source>
        <dbReference type="SAM" id="MobiDB-lite"/>
    </source>
</evidence>
<organism evidence="2 3">
    <name type="scientific">Eumeta variegata</name>
    <name type="common">Bagworm moth</name>
    <name type="synonym">Eumeta japonica</name>
    <dbReference type="NCBI Taxonomy" id="151549"/>
    <lineage>
        <taxon>Eukaryota</taxon>
        <taxon>Metazoa</taxon>
        <taxon>Ecdysozoa</taxon>
        <taxon>Arthropoda</taxon>
        <taxon>Hexapoda</taxon>
        <taxon>Insecta</taxon>
        <taxon>Pterygota</taxon>
        <taxon>Neoptera</taxon>
        <taxon>Endopterygota</taxon>
        <taxon>Lepidoptera</taxon>
        <taxon>Glossata</taxon>
        <taxon>Ditrysia</taxon>
        <taxon>Tineoidea</taxon>
        <taxon>Psychidae</taxon>
        <taxon>Oiketicinae</taxon>
        <taxon>Eumeta</taxon>
    </lineage>
</organism>
<dbReference type="EMBL" id="BGZK01000052">
    <property type="protein sequence ID" value="GBP12520.1"/>
    <property type="molecule type" value="Genomic_DNA"/>
</dbReference>